<dbReference type="PANTHER" id="PTHR33121">
    <property type="entry name" value="CYCLIC DI-GMP PHOSPHODIESTERASE PDEF"/>
    <property type="match status" value="1"/>
</dbReference>
<dbReference type="Gene3D" id="3.30.70.270">
    <property type="match status" value="1"/>
</dbReference>
<feature type="domain" description="GGDEF" evidence="2">
    <location>
        <begin position="200"/>
        <end position="332"/>
    </location>
</feature>
<dbReference type="SMART" id="SM00065">
    <property type="entry name" value="GAF"/>
    <property type="match status" value="1"/>
</dbReference>
<dbReference type="SUPFAM" id="SSF55073">
    <property type="entry name" value="Nucleotide cyclase"/>
    <property type="match status" value="1"/>
</dbReference>
<feature type="domain" description="EAL" evidence="1">
    <location>
        <begin position="341"/>
        <end position="596"/>
    </location>
</feature>
<dbReference type="EMBL" id="AP010803">
    <property type="protein sequence ID" value="BAI95250.1"/>
    <property type="molecule type" value="Genomic_DNA"/>
</dbReference>
<dbReference type="SMART" id="SM00267">
    <property type="entry name" value="GGDEF"/>
    <property type="match status" value="1"/>
</dbReference>
<dbReference type="SMART" id="SM00052">
    <property type="entry name" value="EAL"/>
    <property type="match status" value="1"/>
</dbReference>
<proteinExistence type="predicted"/>
<dbReference type="InterPro" id="IPR029787">
    <property type="entry name" value="Nucleotide_cyclase"/>
</dbReference>
<dbReference type="InterPro" id="IPR029016">
    <property type="entry name" value="GAF-like_dom_sf"/>
</dbReference>
<organism evidence="3 4">
    <name type="scientific">Sphingobium indicum (strain DSM 16413 / CCM 7287 / MTCC 6362 / UT26 / NBRC 101211 / UT26S)</name>
    <name type="common">Sphingobium japonicum</name>
    <dbReference type="NCBI Taxonomy" id="452662"/>
    <lineage>
        <taxon>Bacteria</taxon>
        <taxon>Pseudomonadati</taxon>
        <taxon>Pseudomonadota</taxon>
        <taxon>Alphaproteobacteria</taxon>
        <taxon>Sphingomonadales</taxon>
        <taxon>Sphingomonadaceae</taxon>
        <taxon>Sphingobium</taxon>
    </lineage>
</organism>
<dbReference type="InterPro" id="IPR003018">
    <property type="entry name" value="GAF"/>
</dbReference>
<dbReference type="PROSITE" id="PS50883">
    <property type="entry name" value="EAL"/>
    <property type="match status" value="1"/>
</dbReference>
<dbReference type="InterPro" id="IPR000160">
    <property type="entry name" value="GGDEF_dom"/>
</dbReference>
<dbReference type="Pfam" id="PF00563">
    <property type="entry name" value="EAL"/>
    <property type="match status" value="1"/>
</dbReference>
<dbReference type="Gene3D" id="3.30.450.40">
    <property type="match status" value="1"/>
</dbReference>
<gene>
    <name evidence="3" type="ordered locus">SJA_C1-04160</name>
</gene>
<dbReference type="eggNOG" id="COG5001">
    <property type="taxonomic scope" value="Bacteria"/>
</dbReference>
<dbReference type="InterPro" id="IPR001633">
    <property type="entry name" value="EAL_dom"/>
</dbReference>
<keyword evidence="4" id="KW-1185">Reference proteome</keyword>
<dbReference type="PANTHER" id="PTHR33121:SF70">
    <property type="entry name" value="SIGNALING PROTEIN YKOW"/>
    <property type="match status" value="1"/>
</dbReference>
<reference evidence="3 4" key="1">
    <citation type="journal article" date="2010" name="J. Bacteriol.">
        <title>Complete genome sequence of the representative gamma-hexachlorocyclohexane-degrading bacterium Sphingobium japonicum UT26.</title>
        <authorList>
            <person name="Nagata Y."/>
            <person name="Ohtsubo Y."/>
            <person name="Endo R."/>
            <person name="Ichikawa N."/>
            <person name="Ankai A."/>
            <person name="Oguchi A."/>
            <person name="Fukui S."/>
            <person name="Fujita N."/>
            <person name="Tsuda M."/>
        </authorList>
    </citation>
    <scope>NUCLEOTIDE SEQUENCE [LARGE SCALE GENOMIC DNA]</scope>
    <source>
        <strain evidence="4">DSM 16413 / CCM 7287 / MTCC 6362 / UT26 / NBRC 101211 / UT26S</strain>
    </source>
</reference>
<dbReference type="CDD" id="cd01948">
    <property type="entry name" value="EAL"/>
    <property type="match status" value="1"/>
</dbReference>
<dbReference type="InterPro" id="IPR050706">
    <property type="entry name" value="Cyclic-di-GMP_PDE-like"/>
</dbReference>
<dbReference type="InterPro" id="IPR043128">
    <property type="entry name" value="Rev_trsase/Diguanyl_cyclase"/>
</dbReference>
<dbReference type="eggNOG" id="COG2203">
    <property type="taxonomic scope" value="Bacteria"/>
</dbReference>
<dbReference type="GO" id="GO:0071111">
    <property type="term" value="F:cyclic-guanylate-specific phosphodiesterase activity"/>
    <property type="evidence" value="ECO:0007669"/>
    <property type="project" value="InterPro"/>
</dbReference>
<dbReference type="NCBIfam" id="TIGR00254">
    <property type="entry name" value="GGDEF"/>
    <property type="match status" value="1"/>
</dbReference>
<dbReference type="STRING" id="452662.SJA_C1-04160"/>
<evidence type="ECO:0000259" key="2">
    <source>
        <dbReference type="PROSITE" id="PS50887"/>
    </source>
</evidence>
<sequence length="629" mass="67680">MPLLQVENRILRLIANGVSLEETARQLCLEIEALLPDVVCTLMTVDPAGLLHPLATPSLPDAYALAIDGVMIGPEVGSCGTAAYMRKTVGIADIAADPRWARYKDHALVAGLKACWSYPIISESGDPIGVLALYFREHRGPREAEMGVISTALDLCGMALRRHERVVDRERRANVDVLTGLPNRAAFNAALECMPCDEPGIWALFMIDLDNLKIVNDTFGHLAGDRLIQVAAARIARAVAPDVTFRIGGDEFAVLVQAPALLSDLDAAARRIFRGLELAAPCEGHMVVPQATIGGAVFGPSESTAAAVSEAADFALYHAKETGRGGFVRYWPGIGTRITHRRDAIRDVAAALGDGRIEAHYQPIVGLDTGEIVGLEALCRMRGRDGTLIAAHEFHEATADAHIAAELTEHMAAMIAGDMVRWRDQGLRVGHVGLNVSSADFYTGSISKKLERAFGPVGVPLDQLVVEVSEDVYIGRRDGVVAREIERLRATGVRVALDDFGTGHASLTHVLNVPVDIIKIDRSFVERLWPDDPSIVIVEGLIKIARRLEIMVIAEGIETEVQASQLWSMGCMLGQGFAFARATDRDATAALLRRHAAGIAGVTPLYAGRKGMLREPDAAAPARRRTAAG</sequence>
<evidence type="ECO:0000259" key="1">
    <source>
        <dbReference type="PROSITE" id="PS50883"/>
    </source>
</evidence>
<protein>
    <submittedName>
        <fullName evidence="3">Putative signal transduction protein</fullName>
    </submittedName>
</protein>
<name>D4YY18_SPHIU</name>
<dbReference type="SUPFAM" id="SSF141868">
    <property type="entry name" value="EAL domain-like"/>
    <property type="match status" value="1"/>
</dbReference>
<dbReference type="Pfam" id="PF13185">
    <property type="entry name" value="GAF_2"/>
    <property type="match status" value="1"/>
</dbReference>
<dbReference type="PROSITE" id="PS50887">
    <property type="entry name" value="GGDEF"/>
    <property type="match status" value="1"/>
</dbReference>
<dbReference type="Gene3D" id="3.20.20.450">
    <property type="entry name" value="EAL domain"/>
    <property type="match status" value="1"/>
</dbReference>
<evidence type="ECO:0000313" key="3">
    <source>
        <dbReference type="EMBL" id="BAI95250.1"/>
    </source>
</evidence>
<accession>D4YY18</accession>
<evidence type="ECO:0000313" key="4">
    <source>
        <dbReference type="Proteomes" id="UP000007753"/>
    </source>
</evidence>
<dbReference type="AlphaFoldDB" id="D4YY18"/>
<dbReference type="CDD" id="cd01949">
    <property type="entry name" value="GGDEF"/>
    <property type="match status" value="1"/>
</dbReference>
<dbReference type="HOGENOM" id="CLU_000445_70_34_5"/>
<dbReference type="Pfam" id="PF00990">
    <property type="entry name" value="GGDEF"/>
    <property type="match status" value="1"/>
</dbReference>
<dbReference type="SUPFAM" id="SSF55781">
    <property type="entry name" value="GAF domain-like"/>
    <property type="match status" value="1"/>
</dbReference>
<dbReference type="InterPro" id="IPR035919">
    <property type="entry name" value="EAL_sf"/>
</dbReference>
<dbReference type="Proteomes" id="UP000007753">
    <property type="component" value="Chromosome 1"/>
</dbReference>
<dbReference type="KEGG" id="sjp:SJA_C1-04160"/>